<name>A0A1M7DYU5_9BRAD</name>
<protein>
    <submittedName>
        <fullName evidence="2">Transcription elongation factor, GreA/GreB family</fullName>
    </submittedName>
</protein>
<dbReference type="PANTHER" id="PTHR30437:SF6">
    <property type="entry name" value="TRANSCRIPTION ELONGATION FACTOR GREB"/>
    <property type="match status" value="1"/>
</dbReference>
<reference evidence="2 3" key="1">
    <citation type="submission" date="2016-11" db="EMBL/GenBank/DDBJ databases">
        <authorList>
            <person name="Jaros S."/>
            <person name="Januszkiewicz K."/>
            <person name="Wedrychowicz H."/>
        </authorList>
    </citation>
    <scope>NUCLEOTIDE SEQUENCE [LARGE SCALE GENOMIC DNA]</scope>
    <source>
        <strain evidence="2 3">GAS499</strain>
    </source>
</reference>
<keyword evidence="2" id="KW-0648">Protein biosynthesis</keyword>
<dbReference type="GO" id="GO:0032784">
    <property type="term" value="P:regulation of DNA-templated transcription elongation"/>
    <property type="evidence" value="ECO:0007669"/>
    <property type="project" value="InterPro"/>
</dbReference>
<dbReference type="AlphaFoldDB" id="A0A1M7DYU5"/>
<proteinExistence type="predicted"/>
<dbReference type="SUPFAM" id="SSF54534">
    <property type="entry name" value="FKBP-like"/>
    <property type="match status" value="1"/>
</dbReference>
<dbReference type="InterPro" id="IPR023459">
    <property type="entry name" value="Tscrpt_elong_fac_GreA/B_fam"/>
</dbReference>
<gene>
    <name evidence="2" type="ORF">SAMN05444159_6975</name>
</gene>
<evidence type="ECO:0000259" key="1">
    <source>
        <dbReference type="Pfam" id="PF01272"/>
    </source>
</evidence>
<accession>A0A1M7DYU5</accession>
<evidence type="ECO:0000313" key="3">
    <source>
        <dbReference type="Proteomes" id="UP000189935"/>
    </source>
</evidence>
<dbReference type="GO" id="GO:0070063">
    <property type="term" value="F:RNA polymerase binding"/>
    <property type="evidence" value="ECO:0007669"/>
    <property type="project" value="InterPro"/>
</dbReference>
<dbReference type="Gene3D" id="3.10.50.30">
    <property type="entry name" value="Transcription elongation factor, GreA/GreB, C-terminal domain"/>
    <property type="match status" value="1"/>
</dbReference>
<dbReference type="NCBIfam" id="NF004973">
    <property type="entry name" value="PRK06342.1"/>
    <property type="match status" value="1"/>
</dbReference>
<dbReference type="PANTHER" id="PTHR30437">
    <property type="entry name" value="TRANSCRIPTION ELONGATION FACTOR GREA"/>
    <property type="match status" value="1"/>
</dbReference>
<evidence type="ECO:0000313" key="2">
    <source>
        <dbReference type="EMBL" id="SHL84630.1"/>
    </source>
</evidence>
<sequence>MSRAFVNEDHFVEDLPDRALSEHPNYVTQRGLELIEAALEVARRSHGEAQAAGDRDALAKAARDLRYWNSRRASAQLVAPDPDISNVQFGSTVTIVRDDGRQQTFRIVGEDEADPAHGTISHASPLARALLRKAVGDVVRAGRDEAEITAIE</sequence>
<organism evidence="2 3">
    <name type="scientific">Bradyrhizobium lablabi</name>
    <dbReference type="NCBI Taxonomy" id="722472"/>
    <lineage>
        <taxon>Bacteria</taxon>
        <taxon>Pseudomonadati</taxon>
        <taxon>Pseudomonadota</taxon>
        <taxon>Alphaproteobacteria</taxon>
        <taxon>Hyphomicrobiales</taxon>
        <taxon>Nitrobacteraceae</taxon>
        <taxon>Bradyrhizobium</taxon>
    </lineage>
</organism>
<dbReference type="EMBL" id="LT670844">
    <property type="protein sequence ID" value="SHL84630.1"/>
    <property type="molecule type" value="Genomic_DNA"/>
</dbReference>
<keyword evidence="2" id="KW-0251">Elongation factor</keyword>
<dbReference type="RefSeq" id="WP_079544041.1">
    <property type="nucleotide sequence ID" value="NZ_LT670844.1"/>
</dbReference>
<dbReference type="Pfam" id="PF01272">
    <property type="entry name" value="GreA_GreB"/>
    <property type="match status" value="1"/>
</dbReference>
<feature type="domain" description="Transcription elongation factor GreA/GreB C-terminal" evidence="1">
    <location>
        <begin position="86"/>
        <end position="142"/>
    </location>
</feature>
<dbReference type="GO" id="GO:0006354">
    <property type="term" value="P:DNA-templated transcription elongation"/>
    <property type="evidence" value="ECO:0007669"/>
    <property type="project" value="TreeGrafter"/>
</dbReference>
<dbReference type="PROSITE" id="PS00830">
    <property type="entry name" value="GREAB_2"/>
    <property type="match status" value="1"/>
</dbReference>
<dbReference type="InterPro" id="IPR036953">
    <property type="entry name" value="GreA/GreB_C_sf"/>
</dbReference>
<dbReference type="GO" id="GO:0003746">
    <property type="term" value="F:translation elongation factor activity"/>
    <property type="evidence" value="ECO:0007669"/>
    <property type="project" value="UniProtKB-KW"/>
</dbReference>
<dbReference type="PIRSF" id="PIRSF006092">
    <property type="entry name" value="GreA_GreB"/>
    <property type="match status" value="1"/>
</dbReference>
<dbReference type="OrthoDB" id="8537952at2"/>
<dbReference type="GO" id="GO:0003677">
    <property type="term" value="F:DNA binding"/>
    <property type="evidence" value="ECO:0007669"/>
    <property type="project" value="InterPro"/>
</dbReference>
<dbReference type="InterPro" id="IPR001437">
    <property type="entry name" value="Tscrpt_elong_fac_GreA/B_C"/>
</dbReference>
<dbReference type="InterPro" id="IPR018151">
    <property type="entry name" value="TF_GreA/GreB_CS"/>
</dbReference>
<dbReference type="Proteomes" id="UP000189935">
    <property type="component" value="Chromosome I"/>
</dbReference>